<name>A0ABW2M179_9FLAO</name>
<organism evidence="1 2">
    <name type="scientific">Chryseobacterium zhengzhouense</name>
    <dbReference type="NCBI Taxonomy" id="1636086"/>
    <lineage>
        <taxon>Bacteria</taxon>
        <taxon>Pseudomonadati</taxon>
        <taxon>Bacteroidota</taxon>
        <taxon>Flavobacteriia</taxon>
        <taxon>Flavobacteriales</taxon>
        <taxon>Weeksellaceae</taxon>
        <taxon>Chryseobacterium group</taxon>
        <taxon>Chryseobacterium</taxon>
    </lineage>
</organism>
<keyword evidence="2" id="KW-1185">Reference proteome</keyword>
<evidence type="ECO:0000313" key="2">
    <source>
        <dbReference type="Proteomes" id="UP001596550"/>
    </source>
</evidence>
<reference evidence="2" key="1">
    <citation type="journal article" date="2019" name="Int. J. Syst. Evol. Microbiol.">
        <title>The Global Catalogue of Microorganisms (GCM) 10K type strain sequencing project: providing services to taxonomists for standard genome sequencing and annotation.</title>
        <authorList>
            <consortium name="The Broad Institute Genomics Platform"/>
            <consortium name="The Broad Institute Genome Sequencing Center for Infectious Disease"/>
            <person name="Wu L."/>
            <person name="Ma J."/>
        </authorList>
    </citation>
    <scope>NUCLEOTIDE SEQUENCE [LARGE SCALE GENOMIC DNA]</scope>
    <source>
        <strain evidence="2">CCUG 54781</strain>
    </source>
</reference>
<sequence length="41" mass="5006">MKNKTRIILKKELQKGENSGFVKDFNRKIFLKKLHEKYLIK</sequence>
<proteinExistence type="predicted"/>
<evidence type="ECO:0000313" key="1">
    <source>
        <dbReference type="EMBL" id="MFC7348363.1"/>
    </source>
</evidence>
<gene>
    <name evidence="1" type="ORF">ACFQO9_16725</name>
</gene>
<comment type="caution">
    <text evidence="1">The sequence shown here is derived from an EMBL/GenBank/DDBJ whole genome shotgun (WGS) entry which is preliminary data.</text>
</comment>
<dbReference type="RefSeq" id="WP_378181915.1">
    <property type="nucleotide sequence ID" value="NZ_JBHTCR010000009.1"/>
</dbReference>
<dbReference type="EMBL" id="JBHTCR010000009">
    <property type="protein sequence ID" value="MFC7348363.1"/>
    <property type="molecule type" value="Genomic_DNA"/>
</dbReference>
<accession>A0ABW2M179</accession>
<protein>
    <submittedName>
        <fullName evidence="1">Uncharacterized protein</fullName>
    </submittedName>
</protein>
<dbReference type="Proteomes" id="UP001596550">
    <property type="component" value="Unassembled WGS sequence"/>
</dbReference>